<keyword evidence="1" id="KW-0175">Coiled coil</keyword>
<protein>
    <submittedName>
        <fullName evidence="2">Chromosome segregation ATPase</fullName>
    </submittedName>
</protein>
<comment type="caution">
    <text evidence="2">The sequence shown here is derived from an EMBL/GenBank/DDBJ whole genome shotgun (WGS) entry which is preliminary data.</text>
</comment>
<proteinExistence type="predicted"/>
<organism evidence="2 3">
    <name type="scientific">Clostridium punense</name>
    <dbReference type="NCBI Taxonomy" id="1054297"/>
    <lineage>
        <taxon>Bacteria</taxon>
        <taxon>Bacillati</taxon>
        <taxon>Bacillota</taxon>
        <taxon>Clostridia</taxon>
        <taxon>Eubacteriales</taxon>
        <taxon>Clostridiaceae</taxon>
        <taxon>Clostridium</taxon>
    </lineage>
</organism>
<evidence type="ECO:0000256" key="1">
    <source>
        <dbReference type="SAM" id="Coils"/>
    </source>
</evidence>
<dbReference type="Proteomes" id="UP001519308">
    <property type="component" value="Unassembled WGS sequence"/>
</dbReference>
<gene>
    <name evidence="2" type="ORF">J2Z44_002200</name>
</gene>
<dbReference type="RefSeq" id="WP_021285530.1">
    <property type="nucleotide sequence ID" value="NZ_JAGGLL010000015.1"/>
</dbReference>
<evidence type="ECO:0000313" key="2">
    <source>
        <dbReference type="EMBL" id="MBP2022379.1"/>
    </source>
</evidence>
<reference evidence="2 3" key="1">
    <citation type="submission" date="2021-03" db="EMBL/GenBank/DDBJ databases">
        <title>Genomic Encyclopedia of Type Strains, Phase IV (KMG-IV): sequencing the most valuable type-strain genomes for metagenomic binning, comparative biology and taxonomic classification.</title>
        <authorList>
            <person name="Goeker M."/>
        </authorList>
    </citation>
    <scope>NUCLEOTIDE SEQUENCE [LARGE SCALE GENOMIC DNA]</scope>
    <source>
        <strain evidence="2 3">DSM 28650</strain>
    </source>
</reference>
<name>A0ABS4K3L6_9CLOT</name>
<dbReference type="EMBL" id="JAGGLL010000015">
    <property type="protein sequence ID" value="MBP2022379.1"/>
    <property type="molecule type" value="Genomic_DNA"/>
</dbReference>
<dbReference type="SUPFAM" id="SSF57997">
    <property type="entry name" value="Tropomyosin"/>
    <property type="match status" value="1"/>
</dbReference>
<feature type="coiled-coil region" evidence="1">
    <location>
        <begin position="14"/>
        <end position="69"/>
    </location>
</feature>
<dbReference type="Gene3D" id="1.20.5.170">
    <property type="match status" value="1"/>
</dbReference>
<accession>A0ABS4K3L6</accession>
<keyword evidence="3" id="KW-1185">Reference proteome</keyword>
<sequence>MENEKMFGLLEKMYIEMQNGFNNLEAEIKETNKRLDNLETKVDNLDTKVNNLETKVDNLETKVDKNTILLEKAITDIETLAEVQQSFSDELNRAKDKDGKTLGERLDVIELAVTSTSKSLNEKFNKLSDKLDDVQIDVNTIASKAAKTDTKVIQFERELKEIIHG</sequence>
<evidence type="ECO:0000313" key="3">
    <source>
        <dbReference type="Proteomes" id="UP001519308"/>
    </source>
</evidence>